<protein>
    <recommendedName>
        <fullName evidence="4">Outer membrane protein beta-barrel domain-containing protein</fullName>
    </recommendedName>
</protein>
<keyword evidence="1" id="KW-0732">Signal</keyword>
<dbReference type="Pfam" id="PF20351">
    <property type="entry name" value="DUF6646"/>
    <property type="match status" value="1"/>
</dbReference>
<accession>A0ABR7J080</accession>
<dbReference type="InterPro" id="IPR046588">
    <property type="entry name" value="DUF6646"/>
</dbReference>
<evidence type="ECO:0000256" key="1">
    <source>
        <dbReference type="SAM" id="SignalP"/>
    </source>
</evidence>
<evidence type="ECO:0000313" key="2">
    <source>
        <dbReference type="EMBL" id="MBC5835172.1"/>
    </source>
</evidence>
<proteinExistence type="predicted"/>
<dbReference type="Proteomes" id="UP000605990">
    <property type="component" value="Unassembled WGS sequence"/>
</dbReference>
<evidence type="ECO:0008006" key="4">
    <source>
        <dbReference type="Google" id="ProtNLM"/>
    </source>
</evidence>
<comment type="caution">
    <text evidence="2">The sequence shown here is derived from an EMBL/GenBank/DDBJ whole genome shotgun (WGS) entry which is preliminary data.</text>
</comment>
<gene>
    <name evidence="2" type="ORF">H8R27_09765</name>
</gene>
<feature type="chain" id="PRO_5047287899" description="Outer membrane protein beta-barrel domain-containing protein" evidence="1">
    <location>
        <begin position="19"/>
        <end position="174"/>
    </location>
</feature>
<organism evidence="2 3">
    <name type="scientific">Flavobacterium bernardetii</name>
    <dbReference type="NCBI Taxonomy" id="2813823"/>
    <lineage>
        <taxon>Bacteria</taxon>
        <taxon>Pseudomonadati</taxon>
        <taxon>Bacteroidota</taxon>
        <taxon>Flavobacteriia</taxon>
        <taxon>Flavobacteriales</taxon>
        <taxon>Flavobacteriaceae</taxon>
        <taxon>Flavobacterium</taxon>
    </lineage>
</organism>
<feature type="signal peptide" evidence="1">
    <location>
        <begin position="1"/>
        <end position="18"/>
    </location>
</feature>
<dbReference type="RefSeq" id="WP_166129080.1">
    <property type="nucleotide sequence ID" value="NZ_JAANOQ010000006.1"/>
</dbReference>
<keyword evidence="3" id="KW-1185">Reference proteome</keyword>
<reference evidence="2 3" key="1">
    <citation type="submission" date="2020-08" db="EMBL/GenBank/DDBJ databases">
        <title>Description of novel Flavobacterium F-408 isolate.</title>
        <authorList>
            <person name="Saticioglu I.B."/>
            <person name="Duman M."/>
            <person name="Altun S."/>
        </authorList>
    </citation>
    <scope>NUCLEOTIDE SEQUENCE [LARGE SCALE GENOMIC DNA]</scope>
    <source>
        <strain evidence="2 3">F-408</strain>
    </source>
</reference>
<name>A0ABR7J080_9FLAO</name>
<dbReference type="EMBL" id="JACRUN010000005">
    <property type="protein sequence ID" value="MBC5835172.1"/>
    <property type="molecule type" value="Genomic_DNA"/>
</dbReference>
<sequence>MKKLVLVAFLGMGLLANAQAYKGKEDLKLQIGATIQNGGTGIVLTNDYGIGENMSFGFSASYMLSADNGVRINEVTFLPENEKPKFQDRADLKVRFNANLGNVIGLEDNMDIYPGINLGTRNFGTHLGFRYFFTDGFGVYSEMNLPIAEYDTTPGVFGHYNNQFTFQIGASFNL</sequence>
<evidence type="ECO:0000313" key="3">
    <source>
        <dbReference type="Proteomes" id="UP000605990"/>
    </source>
</evidence>